<keyword evidence="4" id="KW-1185">Reference proteome</keyword>
<feature type="chain" id="PRO_5029581310" description="Cnidarian restricted protein" evidence="2">
    <location>
        <begin position="28"/>
        <end position="208"/>
    </location>
</feature>
<feature type="compositionally biased region" description="Basic and acidic residues" evidence="1">
    <location>
        <begin position="116"/>
        <end position="133"/>
    </location>
</feature>
<dbReference type="AlphaFoldDB" id="A0A7M6DPA7"/>
<protein>
    <recommendedName>
        <fullName evidence="5">Cnidarian restricted protein</fullName>
    </recommendedName>
</protein>
<feature type="compositionally biased region" description="Basic and acidic residues" evidence="1">
    <location>
        <begin position="170"/>
        <end position="179"/>
    </location>
</feature>
<evidence type="ECO:0000313" key="4">
    <source>
        <dbReference type="Proteomes" id="UP000594262"/>
    </source>
</evidence>
<dbReference type="EnsemblMetazoa" id="CLYHEMT019850.1">
    <property type="protein sequence ID" value="CLYHEMP019850.1"/>
    <property type="gene ID" value="CLYHEMG019850"/>
</dbReference>
<dbReference type="OrthoDB" id="10623480at2759"/>
<feature type="signal peptide" evidence="2">
    <location>
        <begin position="1"/>
        <end position="27"/>
    </location>
</feature>
<evidence type="ECO:0008006" key="5">
    <source>
        <dbReference type="Google" id="ProtNLM"/>
    </source>
</evidence>
<evidence type="ECO:0000313" key="3">
    <source>
        <dbReference type="EnsemblMetazoa" id="CLYHEMP019850.1"/>
    </source>
</evidence>
<dbReference type="Proteomes" id="UP000594262">
    <property type="component" value="Unplaced"/>
</dbReference>
<reference evidence="3" key="1">
    <citation type="submission" date="2021-01" db="UniProtKB">
        <authorList>
            <consortium name="EnsemblMetazoa"/>
        </authorList>
    </citation>
    <scope>IDENTIFICATION</scope>
</reference>
<name>A0A7M6DPA7_9CNID</name>
<accession>A0A7M6DPA7</accession>
<evidence type="ECO:0000256" key="2">
    <source>
        <dbReference type="SAM" id="SignalP"/>
    </source>
</evidence>
<dbReference type="GeneID" id="136811061"/>
<sequence>MTLTMAGTMKCLCSLVVLLILVVQSLGAPRHRHTHNEKASARSYIDIDASDPFKVPKNSHYMENDIPENFEKEEPELKASVSEGEESPAPQEQGGDESEHESNGEQPPSEPQEEEGAGREGPDAKEGASKELPQEQPSQGQNGGGLNDLPPGITEKIDEIAKNQGNSDGKPIEINENDLKGMVNNAGGAPQAEGGPPAGEGAAEGEEN</sequence>
<feature type="compositionally biased region" description="Low complexity" evidence="1">
    <location>
        <begin position="186"/>
        <end position="201"/>
    </location>
</feature>
<feature type="region of interest" description="Disordered" evidence="1">
    <location>
        <begin position="50"/>
        <end position="208"/>
    </location>
</feature>
<organism evidence="3 4">
    <name type="scientific">Clytia hemisphaerica</name>
    <dbReference type="NCBI Taxonomy" id="252671"/>
    <lineage>
        <taxon>Eukaryota</taxon>
        <taxon>Metazoa</taxon>
        <taxon>Cnidaria</taxon>
        <taxon>Hydrozoa</taxon>
        <taxon>Hydroidolina</taxon>
        <taxon>Leptothecata</taxon>
        <taxon>Obeliida</taxon>
        <taxon>Clytiidae</taxon>
        <taxon>Clytia</taxon>
    </lineage>
</organism>
<dbReference type="RefSeq" id="XP_066923761.1">
    <property type="nucleotide sequence ID" value="XM_067067660.1"/>
</dbReference>
<proteinExistence type="predicted"/>
<keyword evidence="2" id="KW-0732">Signal</keyword>
<evidence type="ECO:0000256" key="1">
    <source>
        <dbReference type="SAM" id="MobiDB-lite"/>
    </source>
</evidence>